<gene>
    <name evidence="5" type="ORF">TRUGW13939_03267</name>
</gene>
<feature type="signal peptide" evidence="3">
    <location>
        <begin position="1"/>
        <end position="17"/>
    </location>
</feature>
<dbReference type="AlphaFoldDB" id="A0A7H8QQC4"/>
<dbReference type="InterPro" id="IPR013785">
    <property type="entry name" value="Aldolase_TIM"/>
</dbReference>
<dbReference type="InterPro" id="IPR017853">
    <property type="entry name" value="GH"/>
</dbReference>
<dbReference type="EC" id="3.2.1.22" evidence="2"/>
<sequence length="261" mass="28459">MAIHNLFLMATTAVAAAAGALEAPPLNIQVGTTWDYPLGFDLTTSNVQAAKKFYSVDLFNTEASDISALIGKGHTVVCYFSAGSYENDRSDSKDIPSSAIGKKMDGWPEKWLDTRNEGVRDVMAARIQKAKDKGCQGVDPDNIDGFDNKTGFNISQADSVDFLKFLAGKAHDAGLGFGLKNGPTIVDQVVDISEWAINESCVEYDECDNFQPFIDAGKPVFHVEYTDGDSPTDAWKEKACGVEGFSNIIKHEDLENWHLNC</sequence>
<dbReference type="EMBL" id="CP055899">
    <property type="protein sequence ID" value="QKX56167.1"/>
    <property type="molecule type" value="Genomic_DNA"/>
</dbReference>
<dbReference type="Pfam" id="PF03537">
    <property type="entry name" value="Glyco_hydro_114"/>
    <property type="match status" value="1"/>
</dbReference>
<proteinExistence type="predicted"/>
<dbReference type="OrthoDB" id="2108802at2759"/>
<name>A0A7H8QQC4_TALRU</name>
<reference evidence="6" key="1">
    <citation type="submission" date="2020-06" db="EMBL/GenBank/DDBJ databases">
        <title>A chromosome-scale genome assembly of Talaromyces rugulosus W13939.</title>
        <authorList>
            <person name="Wang B."/>
            <person name="Guo L."/>
            <person name="Ye K."/>
            <person name="Wang L."/>
        </authorList>
    </citation>
    <scope>NUCLEOTIDE SEQUENCE [LARGE SCALE GENOMIC DNA]</scope>
    <source>
        <strain evidence="6">W13939</strain>
    </source>
</reference>
<evidence type="ECO:0000256" key="1">
    <source>
        <dbReference type="ARBA" id="ARBA00001255"/>
    </source>
</evidence>
<dbReference type="RefSeq" id="XP_035342345.1">
    <property type="nucleotide sequence ID" value="XM_035486452.1"/>
</dbReference>
<feature type="domain" description="Glycoside-hydrolase family GH114 TIM-barrel" evidence="4">
    <location>
        <begin position="33"/>
        <end position="257"/>
    </location>
</feature>
<dbReference type="PANTHER" id="PTHR35273">
    <property type="entry name" value="ALPHA-1,4 POLYGALACTOSAMINIDASE, PUTATIVE (AFU_ORTHOLOGUE AFUA_3G07890)-RELATED"/>
    <property type="match status" value="1"/>
</dbReference>
<feature type="chain" id="PRO_5028895709" description="alpha-galactosidase" evidence="3">
    <location>
        <begin position="18"/>
        <end position="261"/>
    </location>
</feature>
<evidence type="ECO:0000313" key="6">
    <source>
        <dbReference type="Proteomes" id="UP000509510"/>
    </source>
</evidence>
<dbReference type="Gene3D" id="3.20.20.70">
    <property type="entry name" value="Aldolase class I"/>
    <property type="match status" value="1"/>
</dbReference>
<dbReference type="GeneID" id="55990772"/>
<dbReference type="KEGG" id="trg:TRUGW13939_03267"/>
<comment type="catalytic activity">
    <reaction evidence="1">
        <text>Hydrolysis of terminal, non-reducing alpha-D-galactose residues in alpha-D-galactosides, including galactose oligosaccharides, galactomannans and galactolipids.</text>
        <dbReference type="EC" id="3.2.1.22"/>
    </reaction>
</comment>
<organism evidence="5 6">
    <name type="scientific">Talaromyces rugulosus</name>
    <name type="common">Penicillium rugulosum</name>
    <dbReference type="NCBI Taxonomy" id="121627"/>
    <lineage>
        <taxon>Eukaryota</taxon>
        <taxon>Fungi</taxon>
        <taxon>Dikarya</taxon>
        <taxon>Ascomycota</taxon>
        <taxon>Pezizomycotina</taxon>
        <taxon>Eurotiomycetes</taxon>
        <taxon>Eurotiomycetidae</taxon>
        <taxon>Eurotiales</taxon>
        <taxon>Trichocomaceae</taxon>
        <taxon>Talaromyces</taxon>
        <taxon>Talaromyces sect. Islandici</taxon>
    </lineage>
</organism>
<evidence type="ECO:0000256" key="2">
    <source>
        <dbReference type="ARBA" id="ARBA00012755"/>
    </source>
</evidence>
<evidence type="ECO:0000256" key="3">
    <source>
        <dbReference type="SAM" id="SignalP"/>
    </source>
</evidence>
<evidence type="ECO:0000313" key="5">
    <source>
        <dbReference type="EMBL" id="QKX56167.1"/>
    </source>
</evidence>
<keyword evidence="3" id="KW-0732">Signal</keyword>
<dbReference type="Proteomes" id="UP000509510">
    <property type="component" value="Chromosome II"/>
</dbReference>
<dbReference type="SUPFAM" id="SSF51445">
    <property type="entry name" value="(Trans)glycosidases"/>
    <property type="match status" value="1"/>
</dbReference>
<keyword evidence="6" id="KW-1185">Reference proteome</keyword>
<evidence type="ECO:0000259" key="4">
    <source>
        <dbReference type="Pfam" id="PF03537"/>
    </source>
</evidence>
<dbReference type="InterPro" id="IPR004352">
    <property type="entry name" value="GH114_TIM-barrel"/>
</dbReference>
<accession>A0A7H8QQC4</accession>
<dbReference type="PANTHER" id="PTHR35273:SF2">
    <property type="entry name" value="ALPHA-GALACTOSIDASE"/>
    <property type="match status" value="1"/>
</dbReference>
<protein>
    <recommendedName>
        <fullName evidence="2">alpha-galactosidase</fullName>
        <ecNumber evidence="2">3.2.1.22</ecNumber>
    </recommendedName>
</protein>
<dbReference type="GO" id="GO:0004557">
    <property type="term" value="F:alpha-galactosidase activity"/>
    <property type="evidence" value="ECO:0007669"/>
    <property type="project" value="UniProtKB-EC"/>
</dbReference>